<name>A0ABN1A695_9SPHN</name>
<evidence type="ECO:0000256" key="1">
    <source>
        <dbReference type="ARBA" id="ARBA00006484"/>
    </source>
</evidence>
<dbReference type="Pfam" id="PF00106">
    <property type="entry name" value="adh_short"/>
    <property type="match status" value="1"/>
</dbReference>
<reference evidence="3 4" key="1">
    <citation type="journal article" date="2019" name="Int. J. Syst. Evol. Microbiol.">
        <title>The Global Catalogue of Microorganisms (GCM) 10K type strain sequencing project: providing services to taxonomists for standard genome sequencing and annotation.</title>
        <authorList>
            <consortium name="The Broad Institute Genomics Platform"/>
            <consortium name="The Broad Institute Genome Sequencing Center for Infectious Disease"/>
            <person name="Wu L."/>
            <person name="Ma J."/>
        </authorList>
    </citation>
    <scope>NUCLEOTIDE SEQUENCE [LARGE SCALE GENOMIC DNA]</scope>
    <source>
        <strain evidence="3 4">JCM 14162</strain>
    </source>
</reference>
<keyword evidence="4" id="KW-1185">Reference proteome</keyword>
<dbReference type="SUPFAM" id="SSF51735">
    <property type="entry name" value="NAD(P)-binding Rossmann-fold domains"/>
    <property type="match status" value="1"/>
</dbReference>
<organism evidence="3 4">
    <name type="scientific">Parasphingorhabdus litoris</name>
    <dbReference type="NCBI Taxonomy" id="394733"/>
    <lineage>
        <taxon>Bacteria</taxon>
        <taxon>Pseudomonadati</taxon>
        <taxon>Pseudomonadota</taxon>
        <taxon>Alphaproteobacteria</taxon>
        <taxon>Sphingomonadales</taxon>
        <taxon>Sphingomonadaceae</taxon>
        <taxon>Parasphingorhabdus</taxon>
    </lineage>
</organism>
<dbReference type="InterPro" id="IPR020904">
    <property type="entry name" value="Sc_DH/Rdtase_CS"/>
</dbReference>
<dbReference type="PANTHER" id="PTHR44196">
    <property type="entry name" value="DEHYDROGENASE/REDUCTASE SDR FAMILY MEMBER 7B"/>
    <property type="match status" value="1"/>
</dbReference>
<evidence type="ECO:0000313" key="4">
    <source>
        <dbReference type="Proteomes" id="UP001500713"/>
    </source>
</evidence>
<protein>
    <submittedName>
        <fullName evidence="3">SDR family NAD(P)-dependent oxidoreductase</fullName>
    </submittedName>
</protein>
<gene>
    <name evidence="3" type="ORF">GCM10009096_06930</name>
</gene>
<evidence type="ECO:0000256" key="2">
    <source>
        <dbReference type="ARBA" id="ARBA00023002"/>
    </source>
</evidence>
<dbReference type="PRINTS" id="PR00081">
    <property type="entry name" value="GDHRDH"/>
</dbReference>
<sequence length="243" mass="26066">MAISGKRIVITGGASGLGLELVRQLTPDNEIIVIARESEGLKQLGSDYPEISIFKADLSDDVAVKMAATDLVAKFPAIDGLINNAALQYTPSFLDPDFEYDQIAKEVAINFTTPAQLCYLLLPSLLKGNLPFILNVNSGLGLVPKTSSAIYCATKGGLNILSQALQNQLEQTDVAVLQAFLPLVDTAMTKGRGEGKLPPDRVASDILKGIAARKAMIDVGKVKLLRPISRFMPRLARKIMKSG</sequence>
<dbReference type="RefSeq" id="WP_229953791.1">
    <property type="nucleotide sequence ID" value="NZ_BAAAEM010000002.1"/>
</dbReference>
<dbReference type="InterPro" id="IPR002347">
    <property type="entry name" value="SDR_fam"/>
</dbReference>
<dbReference type="PANTHER" id="PTHR44196:SF1">
    <property type="entry name" value="DEHYDROGENASE_REDUCTASE SDR FAMILY MEMBER 7B"/>
    <property type="match status" value="1"/>
</dbReference>
<dbReference type="Gene3D" id="3.40.50.720">
    <property type="entry name" value="NAD(P)-binding Rossmann-like Domain"/>
    <property type="match status" value="1"/>
</dbReference>
<comment type="caution">
    <text evidence="3">The sequence shown here is derived from an EMBL/GenBank/DDBJ whole genome shotgun (WGS) entry which is preliminary data.</text>
</comment>
<evidence type="ECO:0000313" key="3">
    <source>
        <dbReference type="EMBL" id="GAA0468628.1"/>
    </source>
</evidence>
<dbReference type="InterPro" id="IPR036291">
    <property type="entry name" value="NAD(P)-bd_dom_sf"/>
</dbReference>
<proteinExistence type="inferred from homology"/>
<keyword evidence="2" id="KW-0560">Oxidoreductase</keyword>
<accession>A0ABN1A695</accession>
<dbReference type="EMBL" id="BAAAEM010000002">
    <property type="protein sequence ID" value="GAA0468628.1"/>
    <property type="molecule type" value="Genomic_DNA"/>
</dbReference>
<comment type="similarity">
    <text evidence="1">Belongs to the short-chain dehydrogenases/reductases (SDR) family.</text>
</comment>
<dbReference type="Proteomes" id="UP001500713">
    <property type="component" value="Unassembled WGS sequence"/>
</dbReference>
<dbReference type="PROSITE" id="PS00061">
    <property type="entry name" value="ADH_SHORT"/>
    <property type="match status" value="1"/>
</dbReference>